<dbReference type="SUPFAM" id="SSF141673">
    <property type="entry name" value="MOSC N-terminal domain-like"/>
    <property type="match status" value="1"/>
</dbReference>
<evidence type="ECO:0000313" key="3">
    <source>
        <dbReference type="Proteomes" id="UP000474757"/>
    </source>
</evidence>
<dbReference type="GO" id="GO:0030151">
    <property type="term" value="F:molybdenum ion binding"/>
    <property type="evidence" value="ECO:0007669"/>
    <property type="project" value="InterPro"/>
</dbReference>
<organism evidence="2 3">
    <name type="scientific">Pseudoroseicyclus tamaricis</name>
    <dbReference type="NCBI Taxonomy" id="2705421"/>
    <lineage>
        <taxon>Bacteria</taxon>
        <taxon>Pseudomonadati</taxon>
        <taxon>Pseudomonadota</taxon>
        <taxon>Alphaproteobacteria</taxon>
        <taxon>Rhodobacterales</taxon>
        <taxon>Paracoccaceae</taxon>
        <taxon>Pseudoroseicyclus</taxon>
    </lineage>
</organism>
<accession>A0A6B2JIV1</accession>
<dbReference type="GO" id="GO:0003824">
    <property type="term" value="F:catalytic activity"/>
    <property type="evidence" value="ECO:0007669"/>
    <property type="project" value="InterPro"/>
</dbReference>
<dbReference type="GO" id="GO:0030170">
    <property type="term" value="F:pyridoxal phosphate binding"/>
    <property type="evidence" value="ECO:0007669"/>
    <property type="project" value="InterPro"/>
</dbReference>
<dbReference type="Pfam" id="PF03473">
    <property type="entry name" value="MOSC"/>
    <property type="match status" value="1"/>
</dbReference>
<dbReference type="InterPro" id="IPR011037">
    <property type="entry name" value="Pyrv_Knase-like_insert_dom_sf"/>
</dbReference>
<feature type="domain" description="MOSC" evidence="1">
    <location>
        <begin position="107"/>
        <end position="253"/>
    </location>
</feature>
<dbReference type="SUPFAM" id="SSF50800">
    <property type="entry name" value="PK beta-barrel domain-like"/>
    <property type="match status" value="1"/>
</dbReference>
<evidence type="ECO:0000313" key="2">
    <source>
        <dbReference type="EMBL" id="NDV01333.1"/>
    </source>
</evidence>
<evidence type="ECO:0000259" key="1">
    <source>
        <dbReference type="PROSITE" id="PS51340"/>
    </source>
</evidence>
<dbReference type="AlphaFoldDB" id="A0A6B2JIV1"/>
<dbReference type="InterPro" id="IPR005302">
    <property type="entry name" value="MoCF_Sase_C"/>
</dbReference>
<comment type="caution">
    <text evidence="2">The sequence shown here is derived from an EMBL/GenBank/DDBJ whole genome shotgun (WGS) entry which is preliminary data.</text>
</comment>
<reference evidence="2 3" key="1">
    <citation type="submission" date="2020-02" db="EMBL/GenBank/DDBJ databases">
        <title>Pseudoroseicyclus tamarix, sp. nov., isolated from offshore sediment of a Tamarix chinensis forest.</title>
        <authorList>
            <person name="Gai Y."/>
        </authorList>
    </citation>
    <scope>NUCLEOTIDE SEQUENCE [LARGE SCALE GENOMIC DNA]</scope>
    <source>
        <strain evidence="2 3">CLL3-39</strain>
    </source>
</reference>
<keyword evidence="3" id="KW-1185">Reference proteome</keyword>
<dbReference type="Proteomes" id="UP000474757">
    <property type="component" value="Unassembled WGS sequence"/>
</dbReference>
<gene>
    <name evidence="2" type="ORF">GZA08_10190</name>
</gene>
<dbReference type="EMBL" id="JAAGAB010000002">
    <property type="protein sequence ID" value="NDV01333.1"/>
    <property type="molecule type" value="Genomic_DNA"/>
</dbReference>
<sequence>MLTITDLWIYPVKSLGGVHLQSAEATPEGSLRHDREWLVVDEAGAMLWQGDLPRMTLLRVGFAEGMLTISTPDGASVSVAAGHNGAPCTVTQYGNSFAAIDAGGEAAEFLSDWLGQPVRLVRIGDLAHRWPKVNPLHVLTHASIAALNERLAAGGTGPMPVQRFRPNVLLSGGSAFIEERLAEIAFDGAALVLREPSTRCELVNISLKDAAIEREPLRTIAGMSRERETARRGSFGVYSMIRGPSLNVGMTAD</sequence>
<protein>
    <submittedName>
        <fullName evidence="2">MOSC domain-containing protein</fullName>
    </submittedName>
</protein>
<dbReference type="InterPro" id="IPR005303">
    <property type="entry name" value="MOCOS_middle"/>
</dbReference>
<dbReference type="Pfam" id="PF03476">
    <property type="entry name" value="MOSC_N"/>
    <property type="match status" value="1"/>
</dbReference>
<name>A0A6B2JIV1_9RHOB</name>
<dbReference type="PROSITE" id="PS51340">
    <property type="entry name" value="MOSC"/>
    <property type="match status" value="1"/>
</dbReference>
<proteinExistence type="predicted"/>
<dbReference type="RefSeq" id="WP_163893015.1">
    <property type="nucleotide sequence ID" value="NZ_JAAFYS010000002.1"/>
</dbReference>